<evidence type="ECO:0000313" key="4">
    <source>
        <dbReference type="EMBL" id="CAG9762491.1"/>
    </source>
</evidence>
<keyword evidence="2" id="KW-1133">Transmembrane helix</keyword>
<gene>
    <name evidence="4" type="ORF">CEUTPL_LOCUS3170</name>
</gene>
<dbReference type="AlphaFoldDB" id="A0A9N9MD95"/>
<dbReference type="OrthoDB" id="6364622at2759"/>
<feature type="region of interest" description="Disordered" evidence="1">
    <location>
        <begin position="109"/>
        <end position="150"/>
    </location>
</feature>
<feature type="compositionally biased region" description="Basic and acidic residues" evidence="1">
    <location>
        <begin position="124"/>
        <end position="135"/>
    </location>
</feature>
<dbReference type="Proteomes" id="UP001152799">
    <property type="component" value="Chromosome 11"/>
</dbReference>
<sequence>MCEQSKVKLSVGFLFLFACFLTVICDEVSVEEDDESSRETREYMPEIWHAVQTIPGGATGWIPRDPVDGQVVTTKRRRLRKRKRRPPIVSYLDQSSDSVVAQIPQDFQQDIHQSKEASSTTENIKYETDNSEHTIIRRRKRPNAGDPWDELQEESVRPYIRRKVTPSYQTSEEPTILTREDFNPMRATIQFGPSANSDQDAEKYSEKGLDTDNEDISYVLTTTRKPPNLKEILKQNGGLSLSEILQKKNITLAELLTGKQEAIKALTVTSTGTIVSKSTTTALTPTADNFENPKYQRLPPSIALRKDTINRRYEQYGAFYDVLSDKEMEEAQRRRLALLQGHNSKGITNNGKFSEVTRFEVITEPITEKRIFVPSHPKLYTAVNYKPDWEDIITESYIQTDVPIAETTTPTTTTTTTTPKVANKLSKWGISKTKSNLPLTSAKLMKAITKKPAISSSTETVTVEEENYPKTSSVKPLKINLKDIFGFKNHDNQVEDKILDGPLRMSIDLESISDMSSSTTSTTTKPLTTKEIPKLRPFSAKDEILQVLNDPKGRAGLSRILEARNMTIQELIEQRERGSSQLHLADIFHNKTKEPEPSDDALEGNIISSELLTNFPVFARKPKVLLDKEDTTTTTSKPVEHNLSVTAYPSFKIEIKKEEYPWQRFYPELNGSQEKTTSKPDLSETSIMETADILTEEDIQRLEDLEQKLYSSASSEHLQIIDEHPQKVVNISSGVKSAIIASLVIFVLSMTVFVTILLIFRWSQRKKKTFNYHDSLKPPLFNEKTRNIKTFVAETLGKKKVNYYKRHLQSMSDDSWEDDRKNVF</sequence>
<protein>
    <submittedName>
        <fullName evidence="4">Uncharacterized protein</fullName>
    </submittedName>
</protein>
<feature type="signal peptide" evidence="3">
    <location>
        <begin position="1"/>
        <end position="25"/>
    </location>
</feature>
<keyword evidence="2" id="KW-0812">Transmembrane</keyword>
<dbReference type="PROSITE" id="PS51257">
    <property type="entry name" value="PROKAR_LIPOPROTEIN"/>
    <property type="match status" value="1"/>
</dbReference>
<organism evidence="4 5">
    <name type="scientific">Ceutorhynchus assimilis</name>
    <name type="common">cabbage seed weevil</name>
    <dbReference type="NCBI Taxonomy" id="467358"/>
    <lineage>
        <taxon>Eukaryota</taxon>
        <taxon>Metazoa</taxon>
        <taxon>Ecdysozoa</taxon>
        <taxon>Arthropoda</taxon>
        <taxon>Hexapoda</taxon>
        <taxon>Insecta</taxon>
        <taxon>Pterygota</taxon>
        <taxon>Neoptera</taxon>
        <taxon>Endopterygota</taxon>
        <taxon>Coleoptera</taxon>
        <taxon>Polyphaga</taxon>
        <taxon>Cucujiformia</taxon>
        <taxon>Curculionidae</taxon>
        <taxon>Ceutorhynchinae</taxon>
        <taxon>Ceutorhynchus</taxon>
    </lineage>
</organism>
<evidence type="ECO:0000256" key="3">
    <source>
        <dbReference type="SAM" id="SignalP"/>
    </source>
</evidence>
<evidence type="ECO:0000256" key="1">
    <source>
        <dbReference type="SAM" id="MobiDB-lite"/>
    </source>
</evidence>
<keyword evidence="3" id="KW-0732">Signal</keyword>
<name>A0A9N9MD95_9CUCU</name>
<keyword evidence="2" id="KW-0472">Membrane</keyword>
<dbReference type="EMBL" id="OU892287">
    <property type="protein sequence ID" value="CAG9762491.1"/>
    <property type="molecule type" value="Genomic_DNA"/>
</dbReference>
<reference evidence="4" key="1">
    <citation type="submission" date="2022-01" db="EMBL/GenBank/DDBJ databases">
        <authorList>
            <person name="King R."/>
        </authorList>
    </citation>
    <scope>NUCLEOTIDE SEQUENCE</scope>
</reference>
<feature type="transmembrane region" description="Helical" evidence="2">
    <location>
        <begin position="738"/>
        <end position="760"/>
    </location>
</feature>
<evidence type="ECO:0000256" key="2">
    <source>
        <dbReference type="SAM" id="Phobius"/>
    </source>
</evidence>
<keyword evidence="5" id="KW-1185">Reference proteome</keyword>
<proteinExistence type="predicted"/>
<accession>A0A9N9MD95</accession>
<feature type="compositionally biased region" description="Polar residues" evidence="1">
    <location>
        <begin position="109"/>
        <end position="123"/>
    </location>
</feature>
<evidence type="ECO:0000313" key="5">
    <source>
        <dbReference type="Proteomes" id="UP001152799"/>
    </source>
</evidence>
<feature type="chain" id="PRO_5040372255" evidence="3">
    <location>
        <begin position="26"/>
        <end position="824"/>
    </location>
</feature>